<comment type="similarity">
    <text evidence="1 4">Belongs to the short-chain dehydrogenases/reductases (SDR) family.</text>
</comment>
<keyword evidence="2" id="KW-0521">NADP</keyword>
<dbReference type="PANTHER" id="PTHR43976">
    <property type="entry name" value="SHORT CHAIN DEHYDROGENASE"/>
    <property type="match status" value="1"/>
</dbReference>
<reference evidence="5 6" key="1">
    <citation type="submission" date="2018-05" db="EMBL/GenBank/DDBJ databases">
        <title>Genome sequencing and assembly of the regulated plant pathogen Lachnellula willkommii and related sister species for the development of diagnostic species identification markers.</title>
        <authorList>
            <person name="Giroux E."/>
            <person name="Bilodeau G."/>
        </authorList>
    </citation>
    <scope>NUCLEOTIDE SEQUENCE [LARGE SCALE GENOMIC DNA]</scope>
    <source>
        <strain evidence="5 6">CBS 268.59</strain>
    </source>
</reference>
<comment type="caution">
    <text evidence="5">The sequence shown here is derived from an EMBL/GenBank/DDBJ whole genome shotgun (WGS) entry which is preliminary data.</text>
</comment>
<dbReference type="SUPFAM" id="SSF51735">
    <property type="entry name" value="NAD(P)-binding Rossmann-fold domains"/>
    <property type="match status" value="1"/>
</dbReference>
<gene>
    <name evidence="5" type="primary">yusZ_1</name>
    <name evidence="5" type="ORF">LSUE1_G002580</name>
</gene>
<dbReference type="Proteomes" id="UP000469558">
    <property type="component" value="Unassembled WGS sequence"/>
</dbReference>
<evidence type="ECO:0000313" key="5">
    <source>
        <dbReference type="EMBL" id="TVY82485.1"/>
    </source>
</evidence>
<dbReference type="InterPro" id="IPR002347">
    <property type="entry name" value="SDR_fam"/>
</dbReference>
<accession>A0A8T9C9V1</accession>
<dbReference type="AlphaFoldDB" id="A0A8T9C9V1"/>
<protein>
    <submittedName>
        <fullName evidence="5">Putative oxidoreductase</fullName>
    </submittedName>
</protein>
<dbReference type="CDD" id="cd05374">
    <property type="entry name" value="17beta-HSD-like_SDR_c"/>
    <property type="match status" value="1"/>
</dbReference>
<dbReference type="PROSITE" id="PS00061">
    <property type="entry name" value="ADH_SHORT"/>
    <property type="match status" value="1"/>
</dbReference>
<organism evidence="5 6">
    <name type="scientific">Lachnellula suecica</name>
    <dbReference type="NCBI Taxonomy" id="602035"/>
    <lineage>
        <taxon>Eukaryota</taxon>
        <taxon>Fungi</taxon>
        <taxon>Dikarya</taxon>
        <taxon>Ascomycota</taxon>
        <taxon>Pezizomycotina</taxon>
        <taxon>Leotiomycetes</taxon>
        <taxon>Helotiales</taxon>
        <taxon>Lachnaceae</taxon>
        <taxon>Lachnellula</taxon>
    </lineage>
</organism>
<dbReference type="Pfam" id="PF00106">
    <property type="entry name" value="adh_short"/>
    <property type="match status" value="1"/>
</dbReference>
<dbReference type="InterPro" id="IPR020904">
    <property type="entry name" value="Sc_DH/Rdtase_CS"/>
</dbReference>
<evidence type="ECO:0000256" key="4">
    <source>
        <dbReference type="RuleBase" id="RU000363"/>
    </source>
</evidence>
<dbReference type="EMBL" id="QGMK01000312">
    <property type="protein sequence ID" value="TVY82485.1"/>
    <property type="molecule type" value="Genomic_DNA"/>
</dbReference>
<dbReference type="PRINTS" id="PR00081">
    <property type="entry name" value="GDHRDH"/>
</dbReference>
<dbReference type="Gene3D" id="3.40.50.720">
    <property type="entry name" value="NAD(P)-binding Rossmann-like Domain"/>
    <property type="match status" value="1"/>
</dbReference>
<keyword evidence="6" id="KW-1185">Reference proteome</keyword>
<dbReference type="OrthoDB" id="1274115at2759"/>
<evidence type="ECO:0000313" key="6">
    <source>
        <dbReference type="Proteomes" id="UP000469558"/>
    </source>
</evidence>
<evidence type="ECO:0000256" key="1">
    <source>
        <dbReference type="ARBA" id="ARBA00006484"/>
    </source>
</evidence>
<dbReference type="PRINTS" id="PR00080">
    <property type="entry name" value="SDRFAMILY"/>
</dbReference>
<dbReference type="InterPro" id="IPR051911">
    <property type="entry name" value="SDR_oxidoreductase"/>
</dbReference>
<name>A0A8T9C9V1_9HELO</name>
<dbReference type="InterPro" id="IPR036291">
    <property type="entry name" value="NAD(P)-bd_dom_sf"/>
</dbReference>
<proteinExistence type="inferred from homology"/>
<evidence type="ECO:0000256" key="2">
    <source>
        <dbReference type="ARBA" id="ARBA00022857"/>
    </source>
</evidence>
<sequence>MSSQLTWIITGTSSGFGEIFVKQILARGDKVIATARSLSKIQHLKDAGASTLELDVTAPQSVLDAKSKEAIAIYGRIDVLVNNAGYCGLGTLEDVNHETWVQQYNTNVFGAVDVTRAFMPHFREKKAGTVIFVGSIAGWAGSAAAGPYCSSKFALQGIAESFAAEAAPLGIKSMVVEPGLFRTSFLKPDNTNFMETQFAEYKEMTEGLYGAMAQYNGKQPGDPEKGVAAILDVVKQEGKASGRGMPGHLLLGTDAVATVRKECLETLELLKKWEDISSSTDLSE</sequence>
<dbReference type="PANTHER" id="PTHR43976:SF16">
    <property type="entry name" value="SHORT-CHAIN DEHYDROGENASE_REDUCTASE FAMILY PROTEIN"/>
    <property type="match status" value="1"/>
</dbReference>
<evidence type="ECO:0000256" key="3">
    <source>
        <dbReference type="ARBA" id="ARBA00023002"/>
    </source>
</evidence>
<dbReference type="GO" id="GO:0016491">
    <property type="term" value="F:oxidoreductase activity"/>
    <property type="evidence" value="ECO:0007669"/>
    <property type="project" value="UniProtKB-KW"/>
</dbReference>
<keyword evidence="3" id="KW-0560">Oxidoreductase</keyword>